<feature type="compositionally biased region" description="Basic and acidic residues" evidence="1">
    <location>
        <begin position="38"/>
        <end position="53"/>
    </location>
</feature>
<reference evidence="2" key="1">
    <citation type="submission" date="2023-08" db="EMBL/GenBank/DDBJ databases">
        <authorList>
            <person name="Chen Y."/>
            <person name="Shah S."/>
            <person name="Dougan E. K."/>
            <person name="Thang M."/>
            <person name="Chan C."/>
        </authorList>
    </citation>
    <scope>NUCLEOTIDE SEQUENCE</scope>
</reference>
<evidence type="ECO:0000313" key="2">
    <source>
        <dbReference type="EMBL" id="CAJ1392873.1"/>
    </source>
</evidence>
<dbReference type="Proteomes" id="UP001178507">
    <property type="component" value="Unassembled WGS sequence"/>
</dbReference>
<evidence type="ECO:0000313" key="3">
    <source>
        <dbReference type="Proteomes" id="UP001178507"/>
    </source>
</evidence>
<organism evidence="2 3">
    <name type="scientific">Effrenium voratum</name>
    <dbReference type="NCBI Taxonomy" id="2562239"/>
    <lineage>
        <taxon>Eukaryota</taxon>
        <taxon>Sar</taxon>
        <taxon>Alveolata</taxon>
        <taxon>Dinophyceae</taxon>
        <taxon>Suessiales</taxon>
        <taxon>Symbiodiniaceae</taxon>
        <taxon>Effrenium</taxon>
    </lineage>
</organism>
<evidence type="ECO:0000256" key="1">
    <source>
        <dbReference type="SAM" id="MobiDB-lite"/>
    </source>
</evidence>
<comment type="caution">
    <text evidence="2">The sequence shown here is derived from an EMBL/GenBank/DDBJ whole genome shotgun (WGS) entry which is preliminary data.</text>
</comment>
<dbReference type="AlphaFoldDB" id="A0AA36IRZ8"/>
<accession>A0AA36IRZ8</accession>
<protein>
    <submittedName>
        <fullName evidence="2">Uncharacterized protein</fullName>
    </submittedName>
</protein>
<proteinExistence type="predicted"/>
<name>A0AA36IRZ8_9DINO</name>
<dbReference type="EMBL" id="CAUJNA010002435">
    <property type="protein sequence ID" value="CAJ1392873.1"/>
    <property type="molecule type" value="Genomic_DNA"/>
</dbReference>
<feature type="region of interest" description="Disordered" evidence="1">
    <location>
        <begin position="27"/>
        <end position="95"/>
    </location>
</feature>
<keyword evidence="3" id="KW-1185">Reference proteome</keyword>
<gene>
    <name evidence="2" type="ORF">EVOR1521_LOCUS17863</name>
</gene>
<feature type="compositionally biased region" description="Polar residues" evidence="1">
    <location>
        <begin position="1"/>
        <end position="13"/>
    </location>
</feature>
<sequence>MDQTKFEGQSTTHQDYRVPPVEELQELIAATSSSRSASGERKPACRFEGESSMRAHYRAPSHDAVRGAATASGQRERSLPTDRVPSSKFEGESNALRDFQAPLPELRYPPSGGTSYGSTLKALMKVVIFKLFQSASMLSLDLSPGHVQQSLRLTGPWMRIV</sequence>
<feature type="region of interest" description="Disordered" evidence="1">
    <location>
        <begin position="1"/>
        <end position="20"/>
    </location>
</feature>